<dbReference type="PANTHER" id="PTHR31286:SF167">
    <property type="entry name" value="OS09G0268800 PROTEIN"/>
    <property type="match status" value="1"/>
</dbReference>
<reference evidence="2" key="1">
    <citation type="submission" date="2021-01" db="UniProtKB">
        <authorList>
            <consortium name="EnsemblPlants"/>
        </authorList>
    </citation>
    <scope>IDENTIFICATION</scope>
</reference>
<dbReference type="InterPro" id="IPR025836">
    <property type="entry name" value="Zn_knuckle_CX2CX4HX4C"/>
</dbReference>
<feature type="domain" description="Zinc knuckle CX2CX4HX4C" evidence="1">
    <location>
        <begin position="130"/>
        <end position="166"/>
    </location>
</feature>
<sequence>MQQDFWSHCAIGFILDYRKFSIHHLQQIINSAWRIRAGLGPWAVDGAFLVLEKWRPNLVLNRLQLNFVSLWVQLHGLPLEYQHLELVEHMGKIIGIFEKVDWEDQIPRNIRFMRIRVRIDPWMPLTTGFMLQMDDGSRTWVQCRYERVHKLCVRCGLIGHTKSQCSESMDEIERMLIRQCNRIQRVHQVQFGFNSLEAHFHNELQAFHNKRRRWTTQVRFRLEVGGSSDGPQIHRLQTLGQNLDGPHFLSDPDPHHIVHSHSVSLDIGFNNILPSESVDFGPGPPFSPSIASDPSTSTNLLCEEWLDGNQASSKKRVRLELGRIGRNIRQKLLCRLFFLKEGAGKLTLNSFPSSHEDLDLEL</sequence>
<dbReference type="Gramene" id="QL93p2010_0106:mrna">
    <property type="protein sequence ID" value="QL93p2010_0106:mrna"/>
    <property type="gene ID" value="QL93p2010_0106"/>
</dbReference>
<keyword evidence="3" id="KW-1185">Reference proteome</keyword>
<dbReference type="InterPro" id="IPR040256">
    <property type="entry name" value="At4g02000-like"/>
</dbReference>
<organism evidence="2 3">
    <name type="scientific">Quercus lobata</name>
    <name type="common">Valley oak</name>
    <dbReference type="NCBI Taxonomy" id="97700"/>
    <lineage>
        <taxon>Eukaryota</taxon>
        <taxon>Viridiplantae</taxon>
        <taxon>Streptophyta</taxon>
        <taxon>Embryophyta</taxon>
        <taxon>Tracheophyta</taxon>
        <taxon>Spermatophyta</taxon>
        <taxon>Magnoliopsida</taxon>
        <taxon>eudicotyledons</taxon>
        <taxon>Gunneridae</taxon>
        <taxon>Pentapetalae</taxon>
        <taxon>rosids</taxon>
        <taxon>fabids</taxon>
        <taxon>Fagales</taxon>
        <taxon>Fagaceae</taxon>
        <taxon>Quercus</taxon>
    </lineage>
</organism>
<dbReference type="AlphaFoldDB" id="A0A7N2N8M3"/>
<evidence type="ECO:0000259" key="1">
    <source>
        <dbReference type="Pfam" id="PF14392"/>
    </source>
</evidence>
<dbReference type="EnsemblPlants" id="QL93p2010_0106:mrna">
    <property type="protein sequence ID" value="QL93p2010_0106:mrna"/>
    <property type="gene ID" value="QL93p2010_0106"/>
</dbReference>
<proteinExistence type="predicted"/>
<dbReference type="PANTHER" id="PTHR31286">
    <property type="entry name" value="GLYCINE-RICH CELL WALL STRUCTURAL PROTEIN 1.8-LIKE"/>
    <property type="match status" value="1"/>
</dbReference>
<dbReference type="Pfam" id="PF14392">
    <property type="entry name" value="zf-CCHC_4"/>
    <property type="match status" value="1"/>
</dbReference>
<evidence type="ECO:0000313" key="2">
    <source>
        <dbReference type="EnsemblPlants" id="QL93p2010_0106:mrna"/>
    </source>
</evidence>
<dbReference type="InParanoid" id="A0A7N2N8M3"/>
<dbReference type="Proteomes" id="UP000594261">
    <property type="component" value="Unassembled WGS sequence"/>
</dbReference>
<name>A0A7N2N8M3_QUELO</name>
<protein>
    <recommendedName>
        <fullName evidence="1">Zinc knuckle CX2CX4HX4C domain-containing protein</fullName>
    </recommendedName>
</protein>
<evidence type="ECO:0000313" key="3">
    <source>
        <dbReference type="Proteomes" id="UP000594261"/>
    </source>
</evidence>
<accession>A0A7N2N8M3</accession>